<dbReference type="PANTHER" id="PTHR34504">
    <property type="entry name" value="ANTITOXIN HICB"/>
    <property type="match status" value="1"/>
</dbReference>
<name>A0A0S4XBS4_RALSL</name>
<dbReference type="InterPro" id="IPR035069">
    <property type="entry name" value="TTHA1013/TTHA0281-like"/>
</dbReference>
<dbReference type="EMBL" id="CP051169">
    <property type="protein sequence ID" value="QOK96599.1"/>
    <property type="molecule type" value="Genomic_DNA"/>
</dbReference>
<dbReference type="InterPro" id="IPR051404">
    <property type="entry name" value="TA_system_antitoxin"/>
</dbReference>
<proteinExistence type="predicted"/>
<dbReference type="Pfam" id="PF15919">
    <property type="entry name" value="HicB_lk_antitox"/>
    <property type="match status" value="1"/>
</dbReference>
<dbReference type="Proteomes" id="UP000593970">
    <property type="component" value="Chromosome"/>
</dbReference>
<evidence type="ECO:0000313" key="4">
    <source>
        <dbReference type="EMBL" id="CUV41725.1"/>
    </source>
</evidence>
<dbReference type="EMBL" id="LN899826">
    <property type="protein sequence ID" value="CUV41725.1"/>
    <property type="molecule type" value="Genomic_DNA"/>
</dbReference>
<dbReference type="AlphaFoldDB" id="A0A0S4XBS4"/>
<reference evidence="6" key="2">
    <citation type="submission" date="2020-04" db="EMBL/GenBank/DDBJ databases">
        <title>Ralstonia pseudosolanacearum UW576, UW763, UW773, and UW774.</title>
        <authorList>
            <person name="Steidl O."/>
            <person name="Truchon A."/>
            <person name="Allen C."/>
        </authorList>
    </citation>
    <scope>NUCLEOTIDE SEQUENCE</scope>
    <source>
        <strain evidence="6">RUN2474</strain>
    </source>
</reference>
<dbReference type="InterPro" id="IPR010985">
    <property type="entry name" value="Ribbon_hlx_hlx"/>
</dbReference>
<evidence type="ECO:0000313" key="6">
    <source>
        <dbReference type="EMBL" id="QOK96599.1"/>
    </source>
</evidence>
<dbReference type="PANTHER" id="PTHR34504:SF2">
    <property type="entry name" value="UPF0150 PROTEIN SSL0259"/>
    <property type="match status" value="1"/>
</dbReference>
<dbReference type="Gene3D" id="3.30.160.250">
    <property type="match status" value="1"/>
</dbReference>
<dbReference type="GO" id="GO:0006355">
    <property type="term" value="P:regulation of DNA-templated transcription"/>
    <property type="evidence" value="ECO:0007669"/>
    <property type="project" value="InterPro"/>
</dbReference>
<sequence length="133" mass="14753">MQFPIAIHKDEGSVYGVTVPDIPGVHSWGDTIDDAVRNTREAIAGHLQTLVELGEDVDVTCSTIEDLTKQDEYAGAVWALIDVDAEELDRTPERINVSLPRFVLKKLDRFAENRHETRSGLLARAAMELMAHG</sequence>
<evidence type="ECO:0000259" key="1">
    <source>
        <dbReference type="Pfam" id="PF15919"/>
    </source>
</evidence>
<evidence type="ECO:0000313" key="2">
    <source>
        <dbReference type="EMBL" id="CUV25294.1"/>
    </source>
</evidence>
<evidence type="ECO:0000313" key="7">
    <source>
        <dbReference type="Proteomes" id="UP000593970"/>
    </source>
</evidence>
<feature type="domain" description="HicB-like antitoxin of toxin-antitoxin system" evidence="1">
    <location>
        <begin position="3"/>
        <end position="126"/>
    </location>
</feature>
<dbReference type="SUPFAM" id="SSF47598">
    <property type="entry name" value="Ribbon-helix-helix"/>
    <property type="match status" value="1"/>
</dbReference>
<organism evidence="5">
    <name type="scientific">Ralstonia solanacearum</name>
    <name type="common">Pseudomonas solanacearum</name>
    <dbReference type="NCBI Taxonomy" id="305"/>
    <lineage>
        <taxon>Bacteria</taxon>
        <taxon>Pseudomonadati</taxon>
        <taxon>Pseudomonadota</taxon>
        <taxon>Betaproteobacteria</taxon>
        <taxon>Burkholderiales</taxon>
        <taxon>Burkholderiaceae</taxon>
        <taxon>Ralstonia</taxon>
        <taxon>Ralstonia solanacearum species complex</taxon>
    </lineage>
</organism>
<reference evidence="7" key="3">
    <citation type="submission" date="2020-04" db="EMBL/GenBank/DDBJ databases">
        <title>Ralstonia solanacearum UW576, UW763, UW773, and UW774.</title>
        <authorList>
            <person name="Steidl O."/>
            <person name="Truchon A."/>
            <person name="Allen C."/>
        </authorList>
    </citation>
    <scope>NUCLEOTIDE SEQUENCE [LARGE SCALE GENOMIC DNA]</scope>
    <source>
        <strain evidence="7">UW774</strain>
    </source>
</reference>
<evidence type="ECO:0000313" key="3">
    <source>
        <dbReference type="EMBL" id="CUV34958.1"/>
    </source>
</evidence>
<accession>A0A0S4XBS4</accession>
<dbReference type="EMBL" id="LN899823">
    <property type="protein sequence ID" value="CUV25294.1"/>
    <property type="molecule type" value="Genomic_DNA"/>
</dbReference>
<gene>
    <name evidence="6" type="ORF">HF909_09220</name>
    <name evidence="5" type="ORF">RD1301_v1_1590010</name>
    <name evidence="2" type="ORF">RUN1744_v1_910010</name>
    <name evidence="3" type="ORF">TD1301_v1_1150027</name>
    <name evidence="4" type="ORF">TF3108_v1_850010</name>
</gene>
<protein>
    <submittedName>
        <fullName evidence="6">Type II toxin-antitoxin system HicB family antitoxin</fullName>
    </submittedName>
</protein>
<dbReference type="SUPFAM" id="SSF143100">
    <property type="entry name" value="TTHA1013/TTHA0281-like"/>
    <property type="match status" value="1"/>
</dbReference>
<dbReference type="EMBL" id="LN899822">
    <property type="protein sequence ID" value="CUV61559.1"/>
    <property type="molecule type" value="Genomic_DNA"/>
</dbReference>
<evidence type="ECO:0000313" key="5">
    <source>
        <dbReference type="EMBL" id="CUV61559.1"/>
    </source>
</evidence>
<dbReference type="EMBL" id="LN899825">
    <property type="protein sequence ID" value="CUV34958.1"/>
    <property type="molecule type" value="Genomic_DNA"/>
</dbReference>
<reference evidence="5" key="1">
    <citation type="submission" date="2015-10" db="EMBL/GenBank/DDBJ databases">
        <authorList>
            <person name="Gilbert D.G."/>
        </authorList>
    </citation>
    <scope>NUCLEOTIDE SEQUENCE</scope>
    <source>
        <strain evidence="5">Phyl III-seqv23</strain>
    </source>
</reference>
<dbReference type="InterPro" id="IPR031807">
    <property type="entry name" value="HicB-like"/>
</dbReference>